<keyword evidence="1" id="KW-0812">Transmembrane</keyword>
<evidence type="ECO:0000313" key="2">
    <source>
        <dbReference type="EMBL" id="GJE92039.1"/>
    </source>
</evidence>
<protein>
    <submittedName>
        <fullName evidence="2">Uncharacterized protein</fullName>
    </submittedName>
</protein>
<gene>
    <name evidence="2" type="ORF">PsYK624_081920</name>
</gene>
<dbReference type="EMBL" id="BPQB01000024">
    <property type="protein sequence ID" value="GJE92039.1"/>
    <property type="molecule type" value="Genomic_DNA"/>
</dbReference>
<reference evidence="2 3" key="1">
    <citation type="submission" date="2021-08" db="EMBL/GenBank/DDBJ databases">
        <title>Draft Genome Sequence of Phanerochaete sordida strain YK-624.</title>
        <authorList>
            <person name="Mori T."/>
            <person name="Dohra H."/>
            <person name="Suzuki T."/>
            <person name="Kawagishi H."/>
            <person name="Hirai H."/>
        </authorList>
    </citation>
    <scope>NUCLEOTIDE SEQUENCE [LARGE SCALE GENOMIC DNA]</scope>
    <source>
        <strain evidence="2 3">YK-624</strain>
    </source>
</reference>
<keyword evidence="1" id="KW-1133">Transmembrane helix</keyword>
<dbReference type="OrthoDB" id="3183258at2759"/>
<dbReference type="PANTHER" id="PTHR40465">
    <property type="entry name" value="CHROMOSOME 1, WHOLE GENOME SHOTGUN SEQUENCE"/>
    <property type="match status" value="1"/>
</dbReference>
<sequence>MFTAEEKAARFVQGPCLLGIFLNTLLYGAVIVQAQMYYVNFRKDCIGIKAYVAILLLADTLNTSFNIAWIYKVLVNNFGNMDALMTADWLNASGAHRFRTIYPRN</sequence>
<evidence type="ECO:0000256" key="1">
    <source>
        <dbReference type="SAM" id="Phobius"/>
    </source>
</evidence>
<evidence type="ECO:0000313" key="3">
    <source>
        <dbReference type="Proteomes" id="UP000703269"/>
    </source>
</evidence>
<keyword evidence="1" id="KW-0472">Membrane</keyword>
<organism evidence="2 3">
    <name type="scientific">Phanerochaete sordida</name>
    <dbReference type="NCBI Taxonomy" id="48140"/>
    <lineage>
        <taxon>Eukaryota</taxon>
        <taxon>Fungi</taxon>
        <taxon>Dikarya</taxon>
        <taxon>Basidiomycota</taxon>
        <taxon>Agaricomycotina</taxon>
        <taxon>Agaricomycetes</taxon>
        <taxon>Polyporales</taxon>
        <taxon>Phanerochaetaceae</taxon>
        <taxon>Phanerochaete</taxon>
    </lineage>
</organism>
<keyword evidence="3" id="KW-1185">Reference proteome</keyword>
<comment type="caution">
    <text evidence="2">The sequence shown here is derived from an EMBL/GenBank/DDBJ whole genome shotgun (WGS) entry which is preliminary data.</text>
</comment>
<accession>A0A9P3GCW5</accession>
<dbReference type="PANTHER" id="PTHR40465:SF1">
    <property type="entry name" value="DUF6534 DOMAIN-CONTAINING PROTEIN"/>
    <property type="match status" value="1"/>
</dbReference>
<proteinExistence type="predicted"/>
<feature type="transmembrane region" description="Helical" evidence="1">
    <location>
        <begin position="51"/>
        <end position="71"/>
    </location>
</feature>
<dbReference type="AlphaFoldDB" id="A0A9P3GCW5"/>
<dbReference type="Proteomes" id="UP000703269">
    <property type="component" value="Unassembled WGS sequence"/>
</dbReference>
<name>A0A9P3GCW5_9APHY</name>
<feature type="transmembrane region" description="Helical" evidence="1">
    <location>
        <begin position="20"/>
        <end position="39"/>
    </location>
</feature>